<gene>
    <name evidence="1" type="ORF">L5515_000584</name>
</gene>
<dbReference type="EMBL" id="CP092620">
    <property type="protein sequence ID" value="UMM11167.1"/>
    <property type="molecule type" value="Genomic_DNA"/>
</dbReference>
<keyword evidence="2" id="KW-1185">Reference proteome</keyword>
<dbReference type="Proteomes" id="UP000829354">
    <property type="component" value="Chromosome I"/>
</dbReference>
<sequence>MRQRFFFSYSEDIRMLKWVVRNEPIKPLGTSIWSYYIETYRSDHTVQSLVGRMRRNVIPNMDFYLKKMKTDEKIALLRIFGQRIDNQKRTVIRNSILVSQDSTNQTRRDQRIPKTVLNCNPISNHDKQWFIEERTNIASHQRSTTKEVVNLHSTKDDQQNNDIIEVELVQTVSKRNNRVFSMNSDFRTEKQAKRTFCPKTWYLEMMPAARQGAISIRNMLCRSNQMNQKRTHFSEGIQLDELFDKMLIVPKNMNAPLISTRSSILKAARMRYHFKMLKELRQLAVNPHVRSAVFLYFQYFEYYISFYVSDILETYAEVMNLLFQVSIKLATL</sequence>
<reference evidence="1 2" key="1">
    <citation type="submission" date="2022-04" db="EMBL/GenBank/DDBJ databases">
        <title>Chromosome-level reference genomes for two strains of Caenorhabditis briggsae: an improved platform for comparative genomics.</title>
        <authorList>
            <person name="Stevens L."/>
            <person name="Andersen E."/>
        </authorList>
    </citation>
    <scope>NUCLEOTIDE SEQUENCE [LARGE SCALE GENOMIC DNA]</scope>
    <source>
        <strain evidence="1">VX34</strain>
        <tissue evidence="1">Whole-organism</tissue>
    </source>
</reference>
<proteinExistence type="predicted"/>
<name>A0AAE9E065_CAEBR</name>
<protein>
    <submittedName>
        <fullName evidence="1">Uncharacterized protein</fullName>
    </submittedName>
</protein>
<dbReference type="AlphaFoldDB" id="A0AAE9E065"/>
<evidence type="ECO:0000313" key="1">
    <source>
        <dbReference type="EMBL" id="UMM11167.1"/>
    </source>
</evidence>
<organism evidence="1 2">
    <name type="scientific">Caenorhabditis briggsae</name>
    <dbReference type="NCBI Taxonomy" id="6238"/>
    <lineage>
        <taxon>Eukaryota</taxon>
        <taxon>Metazoa</taxon>
        <taxon>Ecdysozoa</taxon>
        <taxon>Nematoda</taxon>
        <taxon>Chromadorea</taxon>
        <taxon>Rhabditida</taxon>
        <taxon>Rhabditina</taxon>
        <taxon>Rhabditomorpha</taxon>
        <taxon>Rhabditoidea</taxon>
        <taxon>Rhabditidae</taxon>
        <taxon>Peloderinae</taxon>
        <taxon>Caenorhabditis</taxon>
    </lineage>
</organism>
<accession>A0AAE9E065</accession>
<evidence type="ECO:0000313" key="2">
    <source>
        <dbReference type="Proteomes" id="UP000829354"/>
    </source>
</evidence>